<evidence type="ECO:0000313" key="12">
    <source>
        <dbReference type="EMBL" id="TRL35012.1"/>
    </source>
</evidence>
<proteinExistence type="predicted"/>
<dbReference type="Gene3D" id="1.10.287.130">
    <property type="match status" value="1"/>
</dbReference>
<dbReference type="GO" id="GO:0006355">
    <property type="term" value="P:regulation of DNA-templated transcription"/>
    <property type="evidence" value="ECO:0007669"/>
    <property type="project" value="InterPro"/>
</dbReference>
<dbReference type="OrthoDB" id="226486at2"/>
<dbReference type="Proteomes" id="UP000245137">
    <property type="component" value="Unassembled WGS sequence"/>
</dbReference>
<dbReference type="RefSeq" id="WP_108917340.1">
    <property type="nucleotide sequence ID" value="NZ_BGJY01000001.1"/>
</dbReference>
<dbReference type="PROSITE" id="PS50109">
    <property type="entry name" value="HIS_KIN"/>
    <property type="match status" value="1"/>
</dbReference>
<protein>
    <recommendedName>
        <fullName evidence="2">histidine kinase</fullName>
        <ecNumber evidence="2">2.7.13.3</ecNumber>
    </recommendedName>
</protein>
<evidence type="ECO:0000256" key="5">
    <source>
        <dbReference type="ARBA" id="ARBA00022741"/>
    </source>
</evidence>
<evidence type="ECO:0000256" key="1">
    <source>
        <dbReference type="ARBA" id="ARBA00000085"/>
    </source>
</evidence>
<dbReference type="InterPro" id="IPR013767">
    <property type="entry name" value="PAS_fold"/>
</dbReference>
<dbReference type="Pfam" id="PF00989">
    <property type="entry name" value="PAS"/>
    <property type="match status" value="1"/>
</dbReference>
<dbReference type="SMART" id="SM00387">
    <property type="entry name" value="HATPase_c"/>
    <property type="match status" value="1"/>
</dbReference>
<dbReference type="PANTHER" id="PTHR43065:SF42">
    <property type="entry name" value="TWO-COMPONENT SENSOR PPRA"/>
    <property type="match status" value="1"/>
</dbReference>
<dbReference type="Pfam" id="PF00512">
    <property type="entry name" value="HisKA"/>
    <property type="match status" value="1"/>
</dbReference>
<dbReference type="CDD" id="cd00082">
    <property type="entry name" value="HisKA"/>
    <property type="match status" value="1"/>
</dbReference>
<evidence type="ECO:0000313" key="11">
    <source>
        <dbReference type="EMBL" id="PWB93817.1"/>
    </source>
</evidence>
<accession>A0A2U1SQC4</accession>
<evidence type="ECO:0000256" key="3">
    <source>
        <dbReference type="ARBA" id="ARBA00022553"/>
    </source>
</evidence>
<name>A0A2U1SQC4_METSR</name>
<dbReference type="Proteomes" id="UP000316781">
    <property type="component" value="Unassembled WGS sequence"/>
</dbReference>
<evidence type="ECO:0000256" key="2">
    <source>
        <dbReference type="ARBA" id="ARBA00012438"/>
    </source>
</evidence>
<feature type="compositionally biased region" description="Basic and acidic residues" evidence="9">
    <location>
        <begin position="1"/>
        <end position="14"/>
    </location>
</feature>
<evidence type="ECO:0000256" key="9">
    <source>
        <dbReference type="SAM" id="MobiDB-lite"/>
    </source>
</evidence>
<dbReference type="GO" id="GO:0005524">
    <property type="term" value="F:ATP binding"/>
    <property type="evidence" value="ECO:0007669"/>
    <property type="project" value="UniProtKB-KW"/>
</dbReference>
<gene>
    <name evidence="11" type="ORF">C5689_11100</name>
    <name evidence="12" type="ORF">FM996_08810</name>
</gene>
<dbReference type="PRINTS" id="PR00344">
    <property type="entry name" value="BCTRLSENSOR"/>
</dbReference>
<dbReference type="Gene3D" id="3.30.565.10">
    <property type="entry name" value="Histidine kinase-like ATPase, C-terminal domain"/>
    <property type="match status" value="1"/>
</dbReference>
<dbReference type="AlphaFoldDB" id="A0A2U1SQC4"/>
<dbReference type="PANTHER" id="PTHR43065">
    <property type="entry name" value="SENSOR HISTIDINE KINASE"/>
    <property type="match status" value="1"/>
</dbReference>
<evidence type="ECO:0000256" key="8">
    <source>
        <dbReference type="ARBA" id="ARBA00023012"/>
    </source>
</evidence>
<organism evidence="11 13">
    <name type="scientific">Methylosinus sporium</name>
    <dbReference type="NCBI Taxonomy" id="428"/>
    <lineage>
        <taxon>Bacteria</taxon>
        <taxon>Pseudomonadati</taxon>
        <taxon>Pseudomonadota</taxon>
        <taxon>Alphaproteobacteria</taxon>
        <taxon>Hyphomicrobiales</taxon>
        <taxon>Methylocystaceae</taxon>
        <taxon>Methylosinus</taxon>
    </lineage>
</organism>
<keyword evidence="4" id="KW-0808">Transferase</keyword>
<evidence type="ECO:0000313" key="14">
    <source>
        <dbReference type="Proteomes" id="UP000316781"/>
    </source>
</evidence>
<dbReference type="Pfam" id="PF02518">
    <property type="entry name" value="HATPase_c"/>
    <property type="match status" value="1"/>
</dbReference>
<dbReference type="InterPro" id="IPR003661">
    <property type="entry name" value="HisK_dim/P_dom"/>
</dbReference>
<reference evidence="12 14" key="3">
    <citation type="submission" date="2019-07" db="EMBL/GenBank/DDBJ databases">
        <title>Ln-dependent methylotrophs.</title>
        <authorList>
            <person name="Tani A."/>
        </authorList>
    </citation>
    <scope>NUCLEOTIDE SEQUENCE [LARGE SCALE GENOMIC DNA]</scope>
    <source>
        <strain evidence="12 14">SM89A</strain>
    </source>
</reference>
<evidence type="ECO:0000313" key="13">
    <source>
        <dbReference type="Proteomes" id="UP000245137"/>
    </source>
</evidence>
<dbReference type="GO" id="GO:0000155">
    <property type="term" value="F:phosphorelay sensor kinase activity"/>
    <property type="evidence" value="ECO:0007669"/>
    <property type="project" value="InterPro"/>
</dbReference>
<dbReference type="InterPro" id="IPR035965">
    <property type="entry name" value="PAS-like_dom_sf"/>
</dbReference>
<keyword evidence="3" id="KW-0597">Phosphoprotein</keyword>
<dbReference type="SUPFAM" id="SSF55785">
    <property type="entry name" value="PYP-like sensor domain (PAS domain)"/>
    <property type="match status" value="1"/>
</dbReference>
<feature type="region of interest" description="Disordered" evidence="9">
    <location>
        <begin position="1"/>
        <end position="30"/>
    </location>
</feature>
<dbReference type="EC" id="2.7.13.3" evidence="2"/>
<dbReference type="InterPro" id="IPR036890">
    <property type="entry name" value="HATPase_C_sf"/>
</dbReference>
<comment type="caution">
    <text evidence="11">The sequence shown here is derived from an EMBL/GenBank/DDBJ whole genome shotgun (WGS) entry which is preliminary data.</text>
</comment>
<comment type="catalytic activity">
    <reaction evidence="1">
        <text>ATP + protein L-histidine = ADP + protein N-phospho-L-histidine.</text>
        <dbReference type="EC" id="2.7.13.3"/>
    </reaction>
</comment>
<dbReference type="InterPro" id="IPR000014">
    <property type="entry name" value="PAS"/>
</dbReference>
<dbReference type="EMBL" id="VJMF01000036">
    <property type="protein sequence ID" value="TRL35012.1"/>
    <property type="molecule type" value="Genomic_DNA"/>
</dbReference>
<dbReference type="Gene3D" id="3.30.450.20">
    <property type="entry name" value="PAS domain"/>
    <property type="match status" value="1"/>
</dbReference>
<evidence type="ECO:0000256" key="4">
    <source>
        <dbReference type="ARBA" id="ARBA00022679"/>
    </source>
</evidence>
<dbReference type="SUPFAM" id="SSF55874">
    <property type="entry name" value="ATPase domain of HSP90 chaperone/DNA topoisomerase II/histidine kinase"/>
    <property type="match status" value="1"/>
</dbReference>
<evidence type="ECO:0000259" key="10">
    <source>
        <dbReference type="PROSITE" id="PS50109"/>
    </source>
</evidence>
<feature type="domain" description="Histidine kinase" evidence="10">
    <location>
        <begin position="166"/>
        <end position="378"/>
    </location>
</feature>
<reference evidence="11" key="2">
    <citation type="submission" date="2018-02" db="EMBL/GenBank/DDBJ databases">
        <authorList>
            <person name="Cohen D.B."/>
            <person name="Kent A.D."/>
        </authorList>
    </citation>
    <scope>NUCLEOTIDE SEQUENCE</scope>
    <source>
        <strain evidence="11">DSM 17706</strain>
    </source>
</reference>
<dbReference type="InterPro" id="IPR036097">
    <property type="entry name" value="HisK_dim/P_sf"/>
</dbReference>
<keyword evidence="7" id="KW-0067">ATP-binding</keyword>
<keyword evidence="6 11" id="KW-0418">Kinase</keyword>
<keyword evidence="13" id="KW-1185">Reference proteome</keyword>
<dbReference type="SMART" id="SM00091">
    <property type="entry name" value="PAS"/>
    <property type="match status" value="1"/>
</dbReference>
<dbReference type="EMBL" id="PUIV01000015">
    <property type="protein sequence ID" value="PWB93817.1"/>
    <property type="molecule type" value="Genomic_DNA"/>
</dbReference>
<dbReference type="NCBIfam" id="TIGR00229">
    <property type="entry name" value="sensory_box"/>
    <property type="match status" value="1"/>
</dbReference>
<sequence length="382" mass="40250">MDRSSSDSHAELRETSATTRPSRRAAGGGDDLRHAEAARLEAVLACLSDAVLSIDDKGVVVGVNGAAGALFRCSAETLLGREAAHLLPGSGLAAGERRSDGLALRPDGSTFPISLAVNETRGAVRQRIAVIRDLTEERAAEALLCELRSELAYAGRLAAMGELAAALAHEINQPFSAIATYVRTARWLLQRKPKQSGEVEDILDKAGAQAMRAGDIVRRLREFVTRGESVKTVQSLSALVEEAKSLGVASARQVGAQISVAAKAENDEVLADRVQIQQVIVNLMRNAVEAMDGAPRRELSLSTSAADGYARLDVADTGHGLKDGAGALFQPFRSSKASGMGIGLSISRSIVEAHGGRIWAEPNPRGGAIFSFTLPLAERASL</sequence>
<keyword evidence="5" id="KW-0547">Nucleotide-binding</keyword>
<dbReference type="InterPro" id="IPR004358">
    <property type="entry name" value="Sig_transdc_His_kin-like_C"/>
</dbReference>
<dbReference type="InterPro" id="IPR005467">
    <property type="entry name" value="His_kinase_dom"/>
</dbReference>
<dbReference type="InterPro" id="IPR003594">
    <property type="entry name" value="HATPase_dom"/>
</dbReference>
<reference evidence="11 13" key="1">
    <citation type="journal article" date="2018" name="Appl. Microbiol. Biotechnol.">
        <title>Co-cultivation of the strictly anaerobic methanogen Methanosarcina barkeri with aerobic methanotrophs in an oxygen-limited membrane bioreactor.</title>
        <authorList>
            <person name="In 't Zandt M.H."/>
            <person name="van den Bosch T.J.M."/>
            <person name="Rijkers R."/>
            <person name="van Kessel M.A.H.J."/>
            <person name="Jetten M.S.M."/>
            <person name="Welte C.U."/>
        </authorList>
    </citation>
    <scope>NUCLEOTIDE SEQUENCE [LARGE SCALE GENOMIC DNA]</scope>
    <source>
        <strain evidence="11 13">DSM 17706</strain>
    </source>
</reference>
<keyword evidence="8" id="KW-0902">Two-component regulatory system</keyword>
<evidence type="ECO:0000256" key="6">
    <source>
        <dbReference type="ARBA" id="ARBA00022777"/>
    </source>
</evidence>
<evidence type="ECO:0000256" key="7">
    <source>
        <dbReference type="ARBA" id="ARBA00022840"/>
    </source>
</evidence>
<dbReference type="SUPFAM" id="SSF47384">
    <property type="entry name" value="Homodimeric domain of signal transducing histidine kinase"/>
    <property type="match status" value="1"/>
</dbReference>
<dbReference type="SMART" id="SM00388">
    <property type="entry name" value="HisKA"/>
    <property type="match status" value="1"/>
</dbReference>